<dbReference type="InterPro" id="IPR014001">
    <property type="entry name" value="Helicase_ATP-bd"/>
</dbReference>
<reference evidence="7 8" key="1">
    <citation type="submission" date="2012-12" db="EMBL/GenBank/DDBJ databases">
        <title>The Genome Sequence of Bacillus cereus VD133.</title>
        <authorList>
            <consortium name="The Broad Institute Genome Sequencing Platform"/>
            <consortium name="The Broad Institute Genome Sequencing Center for Infectious Disease"/>
            <person name="Feldgarden M."/>
            <person name="Van der Auwera G.A."/>
            <person name="Mahillon J."/>
            <person name="Duprez V."/>
            <person name="Timmery S."/>
            <person name="Mattelet C."/>
            <person name="Dierick K."/>
            <person name="Sun M."/>
            <person name="Yu Z."/>
            <person name="Zhu L."/>
            <person name="Hu X."/>
            <person name="Shank E.B."/>
            <person name="Swiecicka I."/>
            <person name="Hansen B.M."/>
            <person name="Andrup L."/>
            <person name="Walker B."/>
            <person name="Young S.K."/>
            <person name="Zeng Q."/>
            <person name="Gargeya S."/>
            <person name="Fitzgerald M."/>
            <person name="Haas B."/>
            <person name="Abouelleil A."/>
            <person name="Alvarado L."/>
            <person name="Arachchi H.M."/>
            <person name="Berlin A.M."/>
            <person name="Chapman S.B."/>
            <person name="Dewar J."/>
            <person name="Goldberg J."/>
            <person name="Griggs A."/>
            <person name="Gujja S."/>
            <person name="Hansen M."/>
            <person name="Howarth C."/>
            <person name="Imamovic A."/>
            <person name="Larimer J."/>
            <person name="McCowan C."/>
            <person name="Murphy C."/>
            <person name="Neiman D."/>
            <person name="Pearson M."/>
            <person name="Priest M."/>
            <person name="Roberts A."/>
            <person name="Saif S."/>
            <person name="Shea T."/>
            <person name="Sisk P."/>
            <person name="Sykes S."/>
            <person name="Wortman J."/>
            <person name="Nusbaum C."/>
            <person name="Birren B."/>
        </authorList>
    </citation>
    <scope>NUCLEOTIDE SEQUENCE [LARGE SCALE GENOMIC DNA]</scope>
    <source>
        <strain evidence="7 8">VD133</strain>
    </source>
</reference>
<dbReference type="GO" id="GO:0003676">
    <property type="term" value="F:nucleic acid binding"/>
    <property type="evidence" value="ECO:0007669"/>
    <property type="project" value="InterPro"/>
</dbReference>
<dbReference type="SMART" id="SM00490">
    <property type="entry name" value="HELICc"/>
    <property type="match status" value="1"/>
</dbReference>
<evidence type="ECO:0000256" key="2">
    <source>
        <dbReference type="ARBA" id="ARBA00022801"/>
    </source>
</evidence>
<dbReference type="GO" id="GO:0005524">
    <property type="term" value="F:ATP binding"/>
    <property type="evidence" value="ECO:0007669"/>
    <property type="project" value="UniProtKB-KW"/>
</dbReference>
<evidence type="ECO:0000259" key="5">
    <source>
        <dbReference type="PROSITE" id="PS51192"/>
    </source>
</evidence>
<keyword evidence="3" id="KW-0347">Helicase</keyword>
<feature type="domain" description="Helicase C-terminal" evidence="6">
    <location>
        <begin position="295"/>
        <end position="487"/>
    </location>
</feature>
<proteinExistence type="predicted"/>
<comment type="caution">
    <text evidence="7">The sequence shown here is derived from an EMBL/GenBank/DDBJ whole genome shotgun (WGS) entry which is preliminary data.</text>
</comment>
<evidence type="ECO:0000313" key="7">
    <source>
        <dbReference type="EMBL" id="EOO42080.1"/>
    </source>
</evidence>
<evidence type="ECO:0000259" key="6">
    <source>
        <dbReference type="PROSITE" id="PS51194"/>
    </source>
</evidence>
<evidence type="ECO:0008006" key="9">
    <source>
        <dbReference type="Google" id="ProtNLM"/>
    </source>
</evidence>
<organism evidence="7 8">
    <name type="scientific">Bacillus cereus VD133</name>
    <dbReference type="NCBI Taxonomy" id="1053233"/>
    <lineage>
        <taxon>Bacteria</taxon>
        <taxon>Bacillati</taxon>
        <taxon>Bacillota</taxon>
        <taxon>Bacilli</taxon>
        <taxon>Bacillales</taxon>
        <taxon>Bacillaceae</taxon>
        <taxon>Bacillus</taxon>
        <taxon>Bacillus cereus group</taxon>
    </lineage>
</organism>
<dbReference type="EMBL" id="AHFB01000001">
    <property type="protein sequence ID" value="EOO42080.1"/>
    <property type="molecule type" value="Genomic_DNA"/>
</dbReference>
<dbReference type="Pfam" id="PF00270">
    <property type="entry name" value="DEAD"/>
    <property type="match status" value="1"/>
</dbReference>
<evidence type="ECO:0000256" key="3">
    <source>
        <dbReference type="ARBA" id="ARBA00022806"/>
    </source>
</evidence>
<dbReference type="InterPro" id="IPR001650">
    <property type="entry name" value="Helicase_C-like"/>
</dbReference>
<accession>A0A9W5PX99</accession>
<keyword evidence="4" id="KW-0067">ATP-binding</keyword>
<dbReference type="InterPro" id="IPR011545">
    <property type="entry name" value="DEAD/DEAH_box_helicase_dom"/>
</dbReference>
<dbReference type="PANTHER" id="PTHR47961">
    <property type="entry name" value="DNA POLYMERASE THETA, PUTATIVE (AFU_ORTHOLOGUE AFUA_1G05260)-RELATED"/>
    <property type="match status" value="1"/>
</dbReference>
<keyword evidence="2" id="KW-0378">Hydrolase</keyword>
<feature type="domain" description="Helicase ATP-binding" evidence="5">
    <location>
        <begin position="111"/>
        <end position="263"/>
    </location>
</feature>
<evidence type="ECO:0000256" key="4">
    <source>
        <dbReference type="ARBA" id="ARBA00022840"/>
    </source>
</evidence>
<dbReference type="PROSITE" id="PS51192">
    <property type="entry name" value="HELICASE_ATP_BIND_1"/>
    <property type="match status" value="1"/>
</dbReference>
<dbReference type="RefSeq" id="WP_016109342.1">
    <property type="nucleotide sequence ID" value="NZ_KB976173.1"/>
</dbReference>
<dbReference type="AlphaFoldDB" id="A0A9W5PX99"/>
<protein>
    <recommendedName>
        <fullName evidence="9">Helicase</fullName>
    </recommendedName>
</protein>
<dbReference type="GO" id="GO:0004386">
    <property type="term" value="F:helicase activity"/>
    <property type="evidence" value="ECO:0007669"/>
    <property type="project" value="UniProtKB-KW"/>
</dbReference>
<dbReference type="InterPro" id="IPR027417">
    <property type="entry name" value="P-loop_NTPase"/>
</dbReference>
<keyword evidence="1" id="KW-0547">Nucleotide-binding</keyword>
<dbReference type="SUPFAM" id="SSF52540">
    <property type="entry name" value="P-loop containing nucleoside triphosphate hydrolases"/>
    <property type="match status" value="1"/>
</dbReference>
<dbReference type="SMART" id="SM00487">
    <property type="entry name" value="DEXDc"/>
    <property type="match status" value="1"/>
</dbReference>
<dbReference type="Proteomes" id="UP000014018">
    <property type="component" value="Unassembled WGS sequence"/>
</dbReference>
<gene>
    <name evidence="7" type="ORF">IIU_00225</name>
</gene>
<dbReference type="Gene3D" id="3.40.50.300">
    <property type="entry name" value="P-loop containing nucleotide triphosphate hydrolases"/>
    <property type="match status" value="2"/>
</dbReference>
<name>A0A9W5PX99_BACCE</name>
<dbReference type="GO" id="GO:0016787">
    <property type="term" value="F:hydrolase activity"/>
    <property type="evidence" value="ECO:0007669"/>
    <property type="project" value="UniProtKB-KW"/>
</dbReference>
<evidence type="ECO:0000256" key="1">
    <source>
        <dbReference type="ARBA" id="ARBA00022741"/>
    </source>
</evidence>
<dbReference type="InterPro" id="IPR050474">
    <property type="entry name" value="Hel308_SKI2-like"/>
</dbReference>
<dbReference type="Pfam" id="PF00271">
    <property type="entry name" value="Helicase_C"/>
    <property type="match status" value="1"/>
</dbReference>
<dbReference type="PROSITE" id="PS51194">
    <property type="entry name" value="HELICASE_CTER"/>
    <property type="match status" value="1"/>
</dbReference>
<dbReference type="PANTHER" id="PTHR47961:SF6">
    <property type="entry name" value="DNA-DIRECTED DNA POLYMERASE"/>
    <property type="match status" value="1"/>
</dbReference>
<sequence>MDWNQVDISNIESLNFEESFSLAKYISQKDVVTEEIANKIIIKVLDIWENVDDSTKDLWVDLIESAGFYPYLLRIIEANNQLDTTSEIRSAYHSSKKLENITFHKEQKILANLIAEEKNLIVSAPTSFGKSLLIQEIISLNKYKNILIIQPTLALINETRVSLRKFSNNYNIIVNTSQEMESKNIFILTAERVLEYEGLPEIDYCILDEFYKLSSFRDDERSDVLNIALRKVLKSDPIFYFIGPNIDNIPEGFKERYNAIFFKTQYSLVNTEIVKVDLEYQTTGVRRQAKEKEQKLFELLYTQRHEQSIVYVSSPQRAYNLAVKYYDYLNENGLVKEEQCLPVSEWIQENLSEDWGFNNLIKNYIGVHSGIIPKHLVHSMIEYFNEGKLDVLFCTSTIIEGVNTSAKNVFIFDNKKGPNPLDFFDFSNIKGRAGRMLKHYTGKVYIFNSVPQREDINLDIPYHDQKYINDEILVNLDRDEVHTSHLERYDELHDYNEELLKVIKKNAVSVAGQKEIIKQLRQKLKSNPELIMWDKFPNKYQLDFLISLSWNYLLKPTETTRPMTINKLPVTIRKHISNSLYVLIMEEQKYLKQQNPKWTEKRVIDTAIENVFREKRHWISYKVPKWLNVVNSLQKVLCKNEGLATSGDYSFFASYLENEGVEERFSLLIDMGIPSSVINKIDHLIPDDLKGQELIYFVKNLKRDDVSSLMAYEIDKIGQL</sequence>
<evidence type="ECO:0000313" key="8">
    <source>
        <dbReference type="Proteomes" id="UP000014018"/>
    </source>
</evidence>